<comment type="caution">
    <text evidence="1">The sequence shown here is derived from an EMBL/GenBank/DDBJ whole genome shotgun (WGS) entry which is preliminary data.</text>
</comment>
<evidence type="ECO:0000313" key="2">
    <source>
        <dbReference type="Proteomes" id="UP000828251"/>
    </source>
</evidence>
<accession>A0A9D3UR63</accession>
<feature type="non-terminal residue" evidence="1">
    <location>
        <position position="1"/>
    </location>
</feature>
<protein>
    <submittedName>
        <fullName evidence="1">Uncharacterized protein</fullName>
    </submittedName>
</protein>
<dbReference type="AlphaFoldDB" id="A0A9D3UR63"/>
<gene>
    <name evidence="1" type="ORF">J1N35_033846</name>
</gene>
<dbReference type="Proteomes" id="UP000828251">
    <property type="component" value="Unassembled WGS sequence"/>
</dbReference>
<reference evidence="1 2" key="1">
    <citation type="journal article" date="2021" name="Plant Biotechnol. J.">
        <title>Multi-omics assisted identification of the key and species-specific regulatory components of drought-tolerant mechanisms in Gossypium stocksii.</title>
        <authorList>
            <person name="Yu D."/>
            <person name="Ke L."/>
            <person name="Zhang D."/>
            <person name="Wu Y."/>
            <person name="Sun Y."/>
            <person name="Mei J."/>
            <person name="Sun J."/>
            <person name="Sun Y."/>
        </authorList>
    </citation>
    <scope>NUCLEOTIDE SEQUENCE [LARGE SCALE GENOMIC DNA]</scope>
    <source>
        <strain evidence="2">cv. E1</strain>
        <tissue evidence="1">Leaf</tissue>
    </source>
</reference>
<dbReference type="EMBL" id="JAIQCV010000010">
    <property type="protein sequence ID" value="KAH1055781.1"/>
    <property type="molecule type" value="Genomic_DNA"/>
</dbReference>
<evidence type="ECO:0000313" key="1">
    <source>
        <dbReference type="EMBL" id="KAH1055781.1"/>
    </source>
</evidence>
<keyword evidence="2" id="KW-1185">Reference proteome</keyword>
<name>A0A9D3UR63_9ROSI</name>
<proteinExistence type="predicted"/>
<organism evidence="1 2">
    <name type="scientific">Gossypium stocksii</name>
    <dbReference type="NCBI Taxonomy" id="47602"/>
    <lineage>
        <taxon>Eukaryota</taxon>
        <taxon>Viridiplantae</taxon>
        <taxon>Streptophyta</taxon>
        <taxon>Embryophyta</taxon>
        <taxon>Tracheophyta</taxon>
        <taxon>Spermatophyta</taxon>
        <taxon>Magnoliopsida</taxon>
        <taxon>eudicotyledons</taxon>
        <taxon>Gunneridae</taxon>
        <taxon>Pentapetalae</taxon>
        <taxon>rosids</taxon>
        <taxon>malvids</taxon>
        <taxon>Malvales</taxon>
        <taxon>Malvaceae</taxon>
        <taxon>Malvoideae</taxon>
        <taxon>Gossypium</taxon>
    </lineage>
</organism>
<sequence length="69" mass="8164">EPYLMVGVDLQRVKYANEAWLYRAIDELALSMVGRRRKPTNFFYSTYNIHSCHWSTLIKGDKGLGRLQW</sequence>